<gene>
    <name evidence="4" type="primary">LOC101855010</name>
</gene>
<dbReference type="Gene3D" id="3.60.20.30">
    <property type="entry name" value="(Glycosyl)asparaginase"/>
    <property type="match status" value="1"/>
</dbReference>
<evidence type="ECO:0000313" key="3">
    <source>
        <dbReference type="Proteomes" id="UP000694888"/>
    </source>
</evidence>
<dbReference type="RefSeq" id="XP_005095409.1">
    <property type="nucleotide sequence ID" value="XM_005095352.3"/>
</dbReference>
<dbReference type="SUPFAM" id="SSF56235">
    <property type="entry name" value="N-terminal nucleophile aminohydrolases (Ntn hydrolases)"/>
    <property type="match status" value="1"/>
</dbReference>
<reference evidence="4" key="1">
    <citation type="submission" date="2025-08" db="UniProtKB">
        <authorList>
            <consortium name="RefSeq"/>
        </authorList>
    </citation>
    <scope>IDENTIFICATION</scope>
</reference>
<dbReference type="Proteomes" id="UP000694888">
    <property type="component" value="Unplaced"/>
</dbReference>
<feature type="region of interest" description="Disordered" evidence="2">
    <location>
        <begin position="177"/>
        <end position="234"/>
    </location>
</feature>
<dbReference type="InterPro" id="IPR000246">
    <property type="entry name" value="Peptidase_T2"/>
</dbReference>
<dbReference type="PANTHER" id="PTHR10188">
    <property type="entry name" value="L-ASPARAGINASE"/>
    <property type="match status" value="1"/>
</dbReference>
<dbReference type="InterPro" id="IPR029055">
    <property type="entry name" value="Ntn_hydrolases_N"/>
</dbReference>
<proteinExistence type="inferred from homology"/>
<dbReference type="PANTHER" id="PTHR10188:SF8">
    <property type="entry name" value="THREONINE ASPARTASE 1"/>
    <property type="match status" value="1"/>
</dbReference>
<keyword evidence="3" id="KW-1185">Reference proteome</keyword>
<dbReference type="Pfam" id="PF01112">
    <property type="entry name" value="Asparaginase_2"/>
    <property type="match status" value="2"/>
</dbReference>
<name>A0ABM0JJX6_APLCA</name>
<protein>
    <submittedName>
        <fullName evidence="4">Threonine aspartase 1 isoform X1</fullName>
    </submittedName>
</protein>
<evidence type="ECO:0000256" key="1">
    <source>
        <dbReference type="ARBA" id="ARBA00010872"/>
    </source>
</evidence>
<dbReference type="InterPro" id="IPR037464">
    <property type="entry name" value="Taspase1"/>
</dbReference>
<evidence type="ECO:0000313" key="4">
    <source>
        <dbReference type="RefSeq" id="XP_005095409.1"/>
    </source>
</evidence>
<dbReference type="CDD" id="cd04514">
    <property type="entry name" value="Taspase1_like"/>
    <property type="match status" value="1"/>
</dbReference>
<evidence type="ECO:0000256" key="2">
    <source>
        <dbReference type="SAM" id="MobiDB-lite"/>
    </source>
</evidence>
<feature type="compositionally biased region" description="Polar residues" evidence="2">
    <location>
        <begin position="191"/>
        <end position="205"/>
    </location>
</feature>
<comment type="similarity">
    <text evidence="1">Belongs to the Ntn-hydrolase family.</text>
</comment>
<dbReference type="GeneID" id="101855010"/>
<accession>A0ABM0JJX6</accession>
<sequence>MTETSFDINNVFIAVHAGAGSHSESNDLVYKSVCKRACQQAMLLLRAKASALEAVTAAVAVLEDDSCTNAGQGSNLTYHGTVECDACVMDGKSLLFGAVGALSGVANPVSVARRLVEEQQLGALPCGRVRPSILVGAGARSYCEEQGFSVKADLVSGSALKTYNRYKRKCQRAELSSLKSPKTRRLGNEDVVSQDSATSGPLTDSRNLDLGQDGARDDVPENMGGGERRGVTGGVQEDIAAETGDVPEDIDEGGGETGRVQEYIEEGRGEIGGVQEDIAAEIGGVQEDIAAEIGGVQDTVGAVCVDHEGNVASASSSGGIWLKHPGRLGPAAIYGSGCWAQNQISGDRPGIACVTSGCGEHLIQTVLAKTCCNATRCSQDMTHALTSVFREDFLGSEFLSSTPVKYGGALVLRLLKSDPGREAELAWIHSTASMCLAYMAGGHKAPRATLSRLDPGCPPGRSIAMGGHIQLLSPVHQSQTL</sequence>
<organism evidence="3 4">
    <name type="scientific">Aplysia californica</name>
    <name type="common">California sea hare</name>
    <dbReference type="NCBI Taxonomy" id="6500"/>
    <lineage>
        <taxon>Eukaryota</taxon>
        <taxon>Metazoa</taxon>
        <taxon>Spiralia</taxon>
        <taxon>Lophotrochozoa</taxon>
        <taxon>Mollusca</taxon>
        <taxon>Gastropoda</taxon>
        <taxon>Heterobranchia</taxon>
        <taxon>Euthyneura</taxon>
        <taxon>Tectipleura</taxon>
        <taxon>Aplysiida</taxon>
        <taxon>Aplysioidea</taxon>
        <taxon>Aplysiidae</taxon>
        <taxon>Aplysia</taxon>
    </lineage>
</organism>